<evidence type="ECO:0000256" key="1">
    <source>
        <dbReference type="SAM" id="MobiDB-lite"/>
    </source>
</evidence>
<evidence type="ECO:0000313" key="2">
    <source>
        <dbReference type="EMBL" id="XCH45308.1"/>
    </source>
</evidence>
<organism evidence="2">
    <name type="scientific">Pseudomonas phage PACT201</name>
    <dbReference type="NCBI Taxonomy" id="3230130"/>
    <lineage>
        <taxon>Viruses</taxon>
    </lineage>
</organism>
<name>A0AAU8GSX5_9VIRU</name>
<protein>
    <submittedName>
        <fullName evidence="2">Uncharacterized protein</fullName>
    </submittedName>
</protein>
<sequence length="41" mass="4594">MRSWRSWKGIRSIPPTLATKTQQSPSGELRGLIARLRAAES</sequence>
<feature type="region of interest" description="Disordered" evidence="1">
    <location>
        <begin position="1"/>
        <end position="30"/>
    </location>
</feature>
<dbReference type="EMBL" id="PP931175">
    <property type="protein sequence ID" value="XCH45308.1"/>
    <property type="molecule type" value="Genomic_DNA"/>
</dbReference>
<reference evidence="2" key="1">
    <citation type="submission" date="2024-06" db="EMBL/GenBank/DDBJ databases">
        <authorList>
            <person name="Yerushalmy O."/>
            <person name="Alkalay-Oren S."/>
            <person name="Coppenhagn-Glazer S."/>
            <person name="Hazan R."/>
        </authorList>
    </citation>
    <scope>NUCLEOTIDE SEQUENCE</scope>
</reference>
<proteinExistence type="predicted"/>
<accession>A0AAU8GSX5</accession>